<organism evidence="1 2">
    <name type="scientific">[Clostridium] polysaccharolyticum</name>
    <dbReference type="NCBI Taxonomy" id="29364"/>
    <lineage>
        <taxon>Bacteria</taxon>
        <taxon>Bacillati</taxon>
        <taxon>Bacillota</taxon>
        <taxon>Clostridia</taxon>
        <taxon>Lachnospirales</taxon>
        <taxon>Lachnospiraceae</taxon>
    </lineage>
</organism>
<evidence type="ECO:0000313" key="2">
    <source>
        <dbReference type="Proteomes" id="UP000199800"/>
    </source>
</evidence>
<reference evidence="1 2" key="1">
    <citation type="submission" date="2016-10" db="EMBL/GenBank/DDBJ databases">
        <authorList>
            <person name="de Groot N.N."/>
        </authorList>
    </citation>
    <scope>NUCLEOTIDE SEQUENCE [LARGE SCALE GENOMIC DNA]</scope>
    <source>
        <strain evidence="1 2">DSM 1801</strain>
    </source>
</reference>
<dbReference type="Proteomes" id="UP000199800">
    <property type="component" value="Unassembled WGS sequence"/>
</dbReference>
<name>A0A1I0B9Q4_9FIRM</name>
<evidence type="ECO:0000313" key="1">
    <source>
        <dbReference type="EMBL" id="SET03256.1"/>
    </source>
</evidence>
<accession>A0A1I0B9Q4</accession>
<dbReference type="EMBL" id="FOHN01000007">
    <property type="protein sequence ID" value="SET03256.1"/>
    <property type="molecule type" value="Genomic_DNA"/>
</dbReference>
<protein>
    <submittedName>
        <fullName evidence="1">Uncharacterized protein</fullName>
    </submittedName>
</protein>
<gene>
    <name evidence="1" type="ORF">SAMN04487772_10721</name>
</gene>
<proteinExistence type="predicted"/>
<dbReference type="AlphaFoldDB" id="A0A1I0B9Q4"/>
<keyword evidence="2" id="KW-1185">Reference proteome</keyword>
<sequence>MTQEALLRLRQGNAELRLLQKKFREAVYESKKSRNSEVLKKLAG</sequence>